<evidence type="ECO:0000256" key="1">
    <source>
        <dbReference type="SAM" id="MobiDB-lite"/>
    </source>
</evidence>
<sequence>MDRLTVLGRRRLPVPSTPPTTSWRVSCCHEPAAPSCTTPRTRSQRAVPPKRSAGRSTGTTVCWTGERDARAPARGCRVAGETEATSAAAAMTRVRRRGGGRSWLTGSSEGRLAAAALRRRTGRARRRRAARRSRTTSTTASPGSGTRTAGPSPSTSTSTSPSSTRTSASTS</sequence>
<feature type="compositionally biased region" description="Low complexity" evidence="1">
    <location>
        <begin position="78"/>
        <end position="92"/>
    </location>
</feature>
<feature type="compositionally biased region" description="Low complexity" evidence="1">
    <location>
        <begin position="106"/>
        <end position="116"/>
    </location>
</feature>
<dbReference type="EMBL" id="CM007647">
    <property type="protein sequence ID" value="ONL97788.1"/>
    <property type="molecule type" value="Genomic_DNA"/>
</dbReference>
<gene>
    <name evidence="2" type="ORF">ZEAMMB73_Zm00001d029062</name>
</gene>
<organism evidence="2">
    <name type="scientific">Zea mays</name>
    <name type="common">Maize</name>
    <dbReference type="NCBI Taxonomy" id="4577"/>
    <lineage>
        <taxon>Eukaryota</taxon>
        <taxon>Viridiplantae</taxon>
        <taxon>Streptophyta</taxon>
        <taxon>Embryophyta</taxon>
        <taxon>Tracheophyta</taxon>
        <taxon>Spermatophyta</taxon>
        <taxon>Magnoliopsida</taxon>
        <taxon>Liliopsida</taxon>
        <taxon>Poales</taxon>
        <taxon>Poaceae</taxon>
        <taxon>PACMAD clade</taxon>
        <taxon>Panicoideae</taxon>
        <taxon>Andropogonodae</taxon>
        <taxon>Andropogoneae</taxon>
        <taxon>Tripsacinae</taxon>
        <taxon>Zea</taxon>
    </lineage>
</organism>
<accession>A0A1D6K270</accession>
<evidence type="ECO:0000313" key="2">
    <source>
        <dbReference type="EMBL" id="ONL97788.1"/>
    </source>
</evidence>
<protein>
    <submittedName>
        <fullName evidence="2">Vicilin-like seed storage protein</fullName>
    </submittedName>
</protein>
<dbReference type="AlphaFoldDB" id="A0A1D6K270"/>
<proteinExistence type="predicted"/>
<name>A0A1D6K270_MAIZE</name>
<feature type="compositionally biased region" description="Basic residues" evidence="1">
    <location>
        <begin position="117"/>
        <end position="134"/>
    </location>
</feature>
<feature type="region of interest" description="Disordered" evidence="1">
    <location>
        <begin position="1"/>
        <end position="171"/>
    </location>
</feature>
<reference evidence="2" key="1">
    <citation type="submission" date="2015-12" db="EMBL/GenBank/DDBJ databases">
        <title>Update maize B73 reference genome by single molecule sequencing technologies.</title>
        <authorList>
            <consortium name="Maize Genome Sequencing Project"/>
            <person name="Ware D."/>
        </authorList>
    </citation>
    <scope>NUCLEOTIDE SEQUENCE [LARGE SCALE GENOMIC DNA]</scope>
    <source>
        <tissue evidence="2">Seedling</tissue>
    </source>
</reference>
<feature type="compositionally biased region" description="Low complexity" evidence="1">
    <location>
        <begin position="135"/>
        <end position="171"/>
    </location>
</feature>